<evidence type="ECO:0000256" key="1">
    <source>
        <dbReference type="SAM" id="MobiDB-lite"/>
    </source>
</evidence>
<dbReference type="EMBL" id="JABEXW010000464">
    <property type="protein sequence ID" value="KAF4963559.1"/>
    <property type="molecule type" value="Genomic_DNA"/>
</dbReference>
<dbReference type="AlphaFoldDB" id="A0A8H4X774"/>
<comment type="caution">
    <text evidence="2">The sequence shown here is derived from an EMBL/GenBank/DDBJ whole genome shotgun (WGS) entry which is preliminary data.</text>
</comment>
<dbReference type="Proteomes" id="UP000622797">
    <property type="component" value="Unassembled WGS sequence"/>
</dbReference>
<feature type="compositionally biased region" description="Acidic residues" evidence="1">
    <location>
        <begin position="163"/>
        <end position="174"/>
    </location>
</feature>
<organism evidence="2 3">
    <name type="scientific">Fusarium sarcochroum</name>
    <dbReference type="NCBI Taxonomy" id="1208366"/>
    <lineage>
        <taxon>Eukaryota</taxon>
        <taxon>Fungi</taxon>
        <taxon>Dikarya</taxon>
        <taxon>Ascomycota</taxon>
        <taxon>Pezizomycotina</taxon>
        <taxon>Sordariomycetes</taxon>
        <taxon>Hypocreomycetidae</taxon>
        <taxon>Hypocreales</taxon>
        <taxon>Nectriaceae</taxon>
        <taxon>Fusarium</taxon>
        <taxon>Fusarium lateritium species complex</taxon>
    </lineage>
</organism>
<accession>A0A8H4X774</accession>
<sequence>MTSEATNNNFRYVFSGLAVPFVFFGPFSPSDTTTMSSAAVESSPAPAPEAEPTIRSLKRKRGVNTADLRRQRQTQLAVAASSAARVYVASPFVSWIRIANQDSTATRRKRTLQASYQQGNQIPLRNVISVTILSNTSTKRSWSRFLTHEGLPTANQYQFQEVIDQEDPDYEEEEKAPRHGTPNDDPC</sequence>
<evidence type="ECO:0000313" key="3">
    <source>
        <dbReference type="Proteomes" id="UP000622797"/>
    </source>
</evidence>
<reference evidence="2" key="2">
    <citation type="submission" date="2020-05" db="EMBL/GenBank/DDBJ databases">
        <authorList>
            <person name="Kim H.-S."/>
            <person name="Proctor R.H."/>
            <person name="Brown D.W."/>
        </authorList>
    </citation>
    <scope>NUCLEOTIDE SEQUENCE</scope>
    <source>
        <strain evidence="2">NRRL 20472</strain>
    </source>
</reference>
<proteinExistence type="predicted"/>
<protein>
    <submittedName>
        <fullName evidence="2">Uncharacterized protein</fullName>
    </submittedName>
</protein>
<reference evidence="2" key="1">
    <citation type="journal article" date="2020" name="BMC Genomics">
        <title>Correction to: Identification and distribution of gene clusters required for synthesis of sphingolipid metabolism inhibitors in diverse species of the filamentous fungus Fusarium.</title>
        <authorList>
            <person name="Kim H.S."/>
            <person name="Lohmar J.M."/>
            <person name="Busman M."/>
            <person name="Brown D.W."/>
            <person name="Naumann T.A."/>
            <person name="Divon H.H."/>
            <person name="Lysoe E."/>
            <person name="Uhlig S."/>
            <person name="Proctor R.H."/>
        </authorList>
    </citation>
    <scope>NUCLEOTIDE SEQUENCE</scope>
    <source>
        <strain evidence="2">NRRL 20472</strain>
    </source>
</reference>
<keyword evidence="3" id="KW-1185">Reference proteome</keyword>
<gene>
    <name evidence="2" type="ORF">FSARC_8429</name>
</gene>
<name>A0A8H4X774_9HYPO</name>
<feature type="region of interest" description="Disordered" evidence="1">
    <location>
        <begin position="156"/>
        <end position="187"/>
    </location>
</feature>
<evidence type="ECO:0000313" key="2">
    <source>
        <dbReference type="EMBL" id="KAF4963559.1"/>
    </source>
</evidence>